<protein>
    <submittedName>
        <fullName evidence="1">Uncharacterized protein</fullName>
    </submittedName>
</protein>
<dbReference type="PANTHER" id="PTHR14492">
    <property type="entry name" value="JBTS17"/>
    <property type="match status" value="1"/>
</dbReference>
<gene>
    <name evidence="1" type="ORF">BaRGS_00026070</name>
</gene>
<sequence length="513" mass="55189">MKVDLEVIASTSIKRHKPCSRVVWVGKEQQSLLLLDKGRVNVLYIPSGKTKRKIPQLSGIVPDTVCMTTTTDGGHLVGVQKRGELFVWNKDKDTLKTVCGLSSCLDTASLSDGIVAPEGMALPGVNCQEASLHAAFASNSLLGDCCELSLVFNTKANLTVCTVLIRFTPVDSASDKRQYWVSDMAWTSDSLFLACILANGSSALLSRLGEPLAITTHGCSVEMGPAYFLPIHPLITVQGENAGGATADREFEPSSAEDAESLHQVFSVSSHPSLPIFVFSDGYMVTFTQLPGDLNSFVFMRNLVLESSRCLQQVGEAQNLDLTLASPYNLPAMGERAKASPRRPKSQSADNKHFSFEDLDGSLNETVDSEASAVFSKDAASVARFGAVEHLSSGKIVFGEPDLLQTVLDVSDVRGGDGEEKTLMKSVVSAKHSLLLVWKLAASTTEAWTASMDGVVKRAAENMVKLFSVVLDSPQVSEALELQQQARPTPDVQTASLFQVISLYRHVLDGGTV</sequence>
<evidence type="ECO:0000313" key="1">
    <source>
        <dbReference type="EMBL" id="KAK7482661.1"/>
    </source>
</evidence>
<evidence type="ECO:0000313" key="2">
    <source>
        <dbReference type="Proteomes" id="UP001519460"/>
    </source>
</evidence>
<dbReference type="PANTHER" id="PTHR14492:SF4">
    <property type="entry name" value="CILIOGENESIS AND PLANAR POLARITY EFFECTOR 1"/>
    <property type="match status" value="1"/>
</dbReference>
<dbReference type="AlphaFoldDB" id="A0ABD0K5Q8"/>
<accession>A0ABD0K5Q8</accession>
<dbReference type="SUPFAM" id="SSF69322">
    <property type="entry name" value="Tricorn protease domain 2"/>
    <property type="match status" value="1"/>
</dbReference>
<proteinExistence type="predicted"/>
<keyword evidence="2" id="KW-1185">Reference proteome</keyword>
<name>A0ABD0K5Q8_9CAEN</name>
<dbReference type="EMBL" id="JACVVK020000240">
    <property type="protein sequence ID" value="KAK7482661.1"/>
    <property type="molecule type" value="Genomic_DNA"/>
</dbReference>
<dbReference type="Proteomes" id="UP001519460">
    <property type="component" value="Unassembled WGS sequence"/>
</dbReference>
<comment type="caution">
    <text evidence="1">The sequence shown here is derived from an EMBL/GenBank/DDBJ whole genome shotgun (WGS) entry which is preliminary data.</text>
</comment>
<organism evidence="1 2">
    <name type="scientific">Batillaria attramentaria</name>
    <dbReference type="NCBI Taxonomy" id="370345"/>
    <lineage>
        <taxon>Eukaryota</taxon>
        <taxon>Metazoa</taxon>
        <taxon>Spiralia</taxon>
        <taxon>Lophotrochozoa</taxon>
        <taxon>Mollusca</taxon>
        <taxon>Gastropoda</taxon>
        <taxon>Caenogastropoda</taxon>
        <taxon>Sorbeoconcha</taxon>
        <taxon>Cerithioidea</taxon>
        <taxon>Batillariidae</taxon>
        <taxon>Batillaria</taxon>
    </lineage>
</organism>
<dbReference type="InterPro" id="IPR028236">
    <property type="entry name" value="CPLANE1"/>
</dbReference>
<reference evidence="1 2" key="1">
    <citation type="journal article" date="2023" name="Sci. Data">
        <title>Genome assembly of the Korean intertidal mud-creeper Batillaria attramentaria.</title>
        <authorList>
            <person name="Patra A.K."/>
            <person name="Ho P.T."/>
            <person name="Jun S."/>
            <person name="Lee S.J."/>
            <person name="Kim Y."/>
            <person name="Won Y.J."/>
        </authorList>
    </citation>
    <scope>NUCLEOTIDE SEQUENCE [LARGE SCALE GENOMIC DNA]</scope>
    <source>
        <strain evidence="1">Wonlab-2016</strain>
    </source>
</reference>